<dbReference type="Proteomes" id="UP000612055">
    <property type="component" value="Unassembled WGS sequence"/>
</dbReference>
<dbReference type="EMBL" id="JAEHOE010000152">
    <property type="protein sequence ID" value="KAG2484291.1"/>
    <property type="molecule type" value="Genomic_DNA"/>
</dbReference>
<feature type="region of interest" description="Disordered" evidence="2">
    <location>
        <begin position="3142"/>
        <end position="3161"/>
    </location>
</feature>
<feature type="compositionally biased region" description="Pro residues" evidence="2">
    <location>
        <begin position="3151"/>
        <end position="3161"/>
    </location>
</feature>
<evidence type="ECO:0000313" key="3">
    <source>
        <dbReference type="EMBL" id="KAG2484291.1"/>
    </source>
</evidence>
<dbReference type="InterPro" id="IPR036770">
    <property type="entry name" value="Ankyrin_rpt-contain_sf"/>
</dbReference>
<feature type="compositionally biased region" description="Low complexity" evidence="2">
    <location>
        <begin position="1409"/>
        <end position="1423"/>
    </location>
</feature>
<feature type="compositionally biased region" description="Low complexity" evidence="2">
    <location>
        <begin position="2659"/>
        <end position="2672"/>
    </location>
</feature>
<reference evidence="3" key="1">
    <citation type="journal article" date="2020" name="bioRxiv">
        <title>Comparative genomics of Chlamydomonas.</title>
        <authorList>
            <person name="Craig R.J."/>
            <person name="Hasan A.R."/>
            <person name="Ness R.W."/>
            <person name="Keightley P.D."/>
        </authorList>
    </citation>
    <scope>NUCLEOTIDE SEQUENCE</scope>
    <source>
        <strain evidence="3">CCAP 11/70</strain>
    </source>
</reference>
<dbReference type="PANTHER" id="PTHR24133:SF40">
    <property type="entry name" value="ANKYRIN REPEAT DOMAIN 44"/>
    <property type="match status" value="1"/>
</dbReference>
<feature type="compositionally biased region" description="Gly residues" evidence="2">
    <location>
        <begin position="2908"/>
        <end position="2920"/>
    </location>
</feature>
<feature type="region of interest" description="Disordered" evidence="2">
    <location>
        <begin position="1173"/>
        <end position="1204"/>
    </location>
</feature>
<feature type="region of interest" description="Disordered" evidence="2">
    <location>
        <begin position="2142"/>
        <end position="2165"/>
    </location>
</feature>
<feature type="region of interest" description="Disordered" evidence="2">
    <location>
        <begin position="2646"/>
        <end position="2672"/>
    </location>
</feature>
<sequence length="3797" mass="383177">MDAGRTSLNGNGAAPCTESIRTAAVLVLDPPTPRGEGPSAPDLPNVELGPYSLSFASFNLPALDGTRLEADLCSTEPYVAPPHRSQAPPHSIVKEPLRAIVLEHRPAALTKALNEAFFPDPSGGLGPDGLASTDPDGPPAALVLSPPVPSPRPGSDDGGPRDPPPAFPPTWLPLLGRSLTLLDLSSSARLDPASWDRALLSALPRLRLLCLRGALLASRLPPDLPSLLPSLSILDLKGARFSLPDGEAGVGQMLIALVSEEHVAAGQPRHAAIDSAAAAGQGTAAAAAAAGGASRMQLVVTTEEAVVGVEGKEDTGCDYDQGGSSDSSVGDGRTQHAGRRAGGGGGSAAEAEGLSVYWSAPAADGDTGDGAPPRWRRFSQAAAVRVVLAARERAFLELARRVWWDLLLPSAAGAEAGGRRPGPRAGGKAGEGEGRVEGSHVLGVPLALDLSMVRLVYDLGLLPLPYDPVLDGPDEGGEEGRGAGAGASGAEEDDEAAGRMHLISSSDDPVPSTASGAPTLEAVGLRLAWPFHAPRIDSPSWPHEQRLHSAFRGTWGVRLSARQWRMLLGLGPDGRTGPDALGLGPNPALDPATASGVLDGREDWERPDLDPFATEGLSYRQLDERERLAAEVLHAAATGSAQAALSAGQRHCPPRSGAGVDAAAARQAAALRPPPATPVVLPSPAALAARTLARRLLLAALQGAEPAALAPAARGSVGSGTLLTAVRLEARLYGRVRRVSILPSGHPRRAASHAGRYWGSVRALRDLMRAEPRVRTGLLTGAVPLAAAAELPGEELRAAVLRGAPAAALAERAAAAADAADLEALQQQVQVAVAVAAGGRLDAPRPVHPEDWLPAERSADPLCAWNVDDPAVWPTGTVLHTAVALAHARTAAWLLDRGLPLGGSISAWGLTPLHLCAMRPVLWAPKQHLLTLRRIPVPPPSAQPPTANGQRPELPGSGDRDYEWDYESRFSPEELAAFDAACDRPPGAFRKPGAPAFPGVCAAKVSELTTQSVLGPPWFSADDEARAPTPWRPGTYPPSPLLSQEALQQPHARCLPCTQPDPHASQAASSLAGASKTVMAGVAATGGAGGAPPPQQQRAATGGSAALAAGASPMLRLLLARCEAGGGGGGGGAGVAAELGARSWCGLTPLQCAAASCGAEAVAALLEAAAGGSRGRSLDGRGGDAAPQSGPGPSDGPGSLTDPYPGTLVGPLHLAAYRAALRWSGLAPRAACRLLAAAPAVPPLHALAAADEWRGTPLFWLLQAGPRALPPGTLGPLLEALGAGVAAAAKDGEMGGSSEAEEGAARALAHAVCSHQVDAVRLLLRAFPRAAAVRLPPLGATALHVAAALPAWGELRRGDPLAATVTGEAVRRYSSMPLSVLKRGAPYARALAASSGIPGPAHRSGGPEEGSSGPEEGSSGPGPVRDTHTDPDGGWQCWPYPLIDSGPQPDEAAGEDAQAALQRTLAAQLQLVTALLAAGAPADAADDAGVTPLMVAALEASPPVVAALLAAGASMDTSSPCLRVTAEPFTRKRLDAVSRTHGRALGLDFLLVPPPPPPPPGGGAAGGGRSGGGGGGSEGDAEDEEEEEEADPEGWEVLRWDLKDLQKRAKAGGRLTPLTAGVLRVMQHHVWKRLEGGSGGGGGVGAAREGPRAASGRRAELTVDTEDMYGKAKWNTYGDGILWLLLRAAPPPLRSAALVPLRRCEAGSLVQALPRLAALVVADAWPDSRYAAYAERAAREACASLSPFTTSSLDAAAQKALGLALEQVHAPPTAASSRTTVLGDGDGDGGEEAASSGAGEGREQLRLGGGGIAADSGSTGGGTAVLYGWGPYEDEVLSDLMHNGLFPLFMAPDMTNGEYSILRMATQLLQFANTGLRGGKRALMAAHAQQYPPGPGLGPAGPMPGPAGTAASAGAGGAAAAGAGGGQLSLEAAEGLLLGSFAAACSASQQRVWHGAAAGAAAAGAQGVQGALGAAPAPAAADAGAGAGPGAGAGGGGLSTVLTLLTQDDLEYGLTYARVAEVLPPVASMRLSFGHSAPLPHVTIRSVADSLFKFVRTLCHISQRELDWVRLPGGVTLTAVDGLFTPVSPGDANWNVTDLFRPRTLGFRLVLGYTRRVVTLELQAMTLMRSVPIDVVEAGGAAAAPGPGAATHTAEGAAATAEGGTGTGPGAAAGLGAAAGGGGAGGHVGAARVAHGRSEELRVWLRHPDCVRMEQVQSMAGRLQDTAAAVGGNWRQMPVPPVWWLTGWADRFMRIFVLGAIRNGEAIKKMRLRPLYDPDAAGGWGPQAPGARLPQQHQEGGERAAEGGGGGGGAGAGAAAFSAPWSREEVLVLTSLLNLSPFGQNAGGSDDEEGEGGEDKQPRDMAGRLLTAREQRRVDRVLYTDLGQAIAQMSQDRDNTERGSIAFAAQWNRLAERYKWPPRSTLEVQAVVTSLVRQSCAALTCEWDASVQVLLGLLGQGDVAPELRREAEAKLLSLASDSAFARRLVWGACRGRRAEARCLALLSGVAEFQALLLGALREHEREAGALPLWLEDEACWAVAGGPGLASMGPADLGELLRAQLGLDEPPLVLLPHSAASTAAAAAPPPAAPPAAVGPAGVAAVGSVGGPGGMNGTGVGSGGRGRRLLYVRFRTRADLDRAVASPLVVTTPNPNPGPPDAARGGALPSASFAPATPATGWGATGGAGGGGVRSLIALLPVSRWDAGAVHAADLPTRSNSRPLSFYALVFGRLPRGLQRADPHAAGSLWASAAEAVEEGGVVGPLLESHALAPLPREWLQELDASEDGVVSYRELLLAYRRHRAGDFLGAQTVAPSRRGPGLGPLTVGDQPPEEEGAAAGAGPPAATVPEPAAAAAADARQRWRQAAGAAARSQLSRAFWDRGNALRRLRQQEAALGVRKTLSGKPEGGDGGGGAAGGGGGRRARVVRRIKGALAAAGVAGPEPGSGPGATPPPAVCLAGLDCVAPEELCEVQRCACVAYANLRGAARYLGLAAREGLLGSGEEAGVEEGVEGAEERGSGVRLTPWQAAERAALGSVVRPLGSTAALLGPVAAAAEGAGRGQRQAAADPVPPEERAGGPVATPAARSWLQAVAGAPLPESGGAQDPTASRACAPRDSALLELLLDLACAARAAMHAPLLGEGGSGGGGGAPPVGPLPGQPPLLQPRSLAAAAAQLGIDAALELASAPDLLARAAAAAAAQAEADEPGSEPGSGSGLAPPVGGLDGVLCGAALRLAAEEVWGFVVDMQALVDGVVSPLVAAADQGLPLLQRDSITALFGATNVELILEYEVELLKLLTVGWRSGARTALLAPSAAGPGRHLLAAAQRRAAGSRLAGYGGEYAPGAEELGLDPLSPAVLLRPLLADPALAQRVLSLLGRTAVAYEGYLASIDAALQELLSCLERDAQGSFAALLRRFGRPRRAKPVKRAAAGQAGAAGRGGADGKAGATTAQVGAEGGQQGRDSGSDGGSSSEKEDGGGREGEKGEGVDARSKSVAANRTESSPAVGDKAAITEPSAGARRSSVSSTSRVPTAAPSTGLAATSGAAPEPPPPPTTGGGATTGTAATSGAAVRLRHPDHHHVRPLLSVRQMARYGVGAELEACLRKPAAHLASLAFLAAVCRREGPGHDVGGRGLGLTSVLAAQDALPDLQAQARAAEAEAEADAGDGPGLGLAPARNASRIGGSGAGTMELTAAGAGAVGAATTAAGAGAALGGGGRTASGRTTSGRGRSGSGAAAGAGGGLPWWRRLWQALRGSAVVRVLPLGADVHPLFQSPDPASGAGAAPPRAASADHRTVMRRRG</sequence>
<evidence type="ECO:0000313" key="4">
    <source>
        <dbReference type="Proteomes" id="UP000612055"/>
    </source>
</evidence>
<dbReference type="InterPro" id="IPR002110">
    <property type="entry name" value="Ankyrin_rpt"/>
</dbReference>
<feature type="region of interest" description="Disordered" evidence="2">
    <location>
        <begin position="2281"/>
        <end position="2319"/>
    </location>
</feature>
<feature type="compositionally biased region" description="Pro residues" evidence="2">
    <location>
        <begin position="1552"/>
        <end position="1561"/>
    </location>
</feature>
<feature type="region of interest" description="Disordered" evidence="2">
    <location>
        <begin position="2810"/>
        <end position="2852"/>
    </location>
</feature>
<dbReference type="PROSITE" id="PS50297">
    <property type="entry name" value="ANK_REP_REGION"/>
    <property type="match status" value="1"/>
</dbReference>
<feature type="compositionally biased region" description="Low complexity" evidence="2">
    <location>
        <begin position="318"/>
        <end position="332"/>
    </location>
</feature>
<evidence type="ECO:0000256" key="1">
    <source>
        <dbReference type="PROSITE-ProRule" id="PRU00023"/>
    </source>
</evidence>
<feature type="region of interest" description="Disordered" evidence="2">
    <location>
        <begin position="3419"/>
        <end position="3561"/>
    </location>
</feature>
<keyword evidence="1" id="KW-0040">ANK repeat</keyword>
<feature type="region of interest" description="Disordered" evidence="2">
    <location>
        <begin position="311"/>
        <end position="348"/>
    </location>
</feature>
<dbReference type="PANTHER" id="PTHR24133">
    <property type="entry name" value="ANKYRIN DOMAIN-CONTAINING"/>
    <property type="match status" value="1"/>
</dbReference>
<feature type="region of interest" description="Disordered" evidence="2">
    <location>
        <begin position="3771"/>
        <end position="3797"/>
    </location>
</feature>
<dbReference type="SUPFAM" id="SSF48403">
    <property type="entry name" value="Ankyrin repeat"/>
    <property type="match status" value="2"/>
</dbReference>
<feature type="region of interest" description="Disordered" evidence="2">
    <location>
        <begin position="1771"/>
        <end position="1814"/>
    </location>
</feature>
<dbReference type="OrthoDB" id="538892at2759"/>
<feature type="compositionally biased region" description="Gly residues" evidence="2">
    <location>
        <begin position="2306"/>
        <end position="2316"/>
    </location>
</feature>
<feature type="compositionally biased region" description="Low complexity" evidence="2">
    <location>
        <begin position="2281"/>
        <end position="2291"/>
    </location>
</feature>
<protein>
    <submittedName>
        <fullName evidence="3">Uncharacterized protein</fullName>
    </submittedName>
</protein>
<feature type="region of interest" description="Disordered" evidence="2">
    <location>
        <begin position="1085"/>
        <end position="1104"/>
    </location>
</feature>
<feature type="compositionally biased region" description="Low complexity" evidence="2">
    <location>
        <begin position="2836"/>
        <end position="2852"/>
    </location>
</feature>
<feature type="region of interest" description="Disordered" evidence="2">
    <location>
        <begin position="3706"/>
        <end position="3736"/>
    </location>
</feature>
<proteinExistence type="predicted"/>
<feature type="compositionally biased region" description="Gly residues" evidence="2">
    <location>
        <begin position="1636"/>
        <end position="1645"/>
    </location>
</feature>
<feature type="non-terminal residue" evidence="3">
    <location>
        <position position="1"/>
    </location>
</feature>
<feature type="compositionally biased region" description="Gly residues" evidence="2">
    <location>
        <begin position="415"/>
        <end position="429"/>
    </location>
</feature>
<feature type="compositionally biased region" description="Pro residues" evidence="2">
    <location>
        <begin position="1892"/>
        <end position="1905"/>
    </location>
</feature>
<dbReference type="PROSITE" id="PS50088">
    <property type="entry name" value="ANK_REPEAT"/>
    <property type="match status" value="1"/>
</dbReference>
<comment type="caution">
    <text evidence="3">The sequence shown here is derived from an EMBL/GenBank/DDBJ whole genome shotgun (WGS) entry which is preliminary data.</text>
</comment>
<dbReference type="InterPro" id="IPR018247">
    <property type="entry name" value="EF_Hand_1_Ca_BS"/>
</dbReference>
<evidence type="ECO:0000256" key="2">
    <source>
        <dbReference type="SAM" id="MobiDB-lite"/>
    </source>
</evidence>
<dbReference type="PROSITE" id="PS00018">
    <property type="entry name" value="EF_HAND_1"/>
    <property type="match status" value="1"/>
</dbReference>
<feature type="compositionally biased region" description="Gly residues" evidence="2">
    <location>
        <begin position="3432"/>
        <end position="3441"/>
    </location>
</feature>
<feature type="region of interest" description="Disordered" evidence="2">
    <location>
        <begin position="3651"/>
        <end position="3673"/>
    </location>
</feature>
<feature type="region of interest" description="Disordered" evidence="2">
    <location>
        <begin position="470"/>
        <end position="496"/>
    </location>
</feature>
<feature type="region of interest" description="Disordered" evidence="2">
    <location>
        <begin position="935"/>
        <end position="963"/>
    </location>
</feature>
<feature type="compositionally biased region" description="Low complexity" evidence="2">
    <location>
        <begin position="3771"/>
        <end position="3785"/>
    </location>
</feature>
<feature type="region of interest" description="Disordered" evidence="2">
    <location>
        <begin position="1548"/>
        <end position="1594"/>
    </location>
</feature>
<feature type="region of interest" description="Disordered" evidence="2">
    <location>
        <begin position="1636"/>
        <end position="1657"/>
    </location>
</feature>
<feature type="compositionally biased region" description="Gly residues" evidence="2">
    <location>
        <begin position="1562"/>
        <end position="1578"/>
    </location>
</feature>
<feature type="region of interest" description="Disordered" evidence="2">
    <location>
        <begin position="1889"/>
        <end position="1914"/>
    </location>
</feature>
<gene>
    <name evidence="3" type="ORF">HYH03_016837</name>
</gene>
<feature type="region of interest" description="Disordered" evidence="2">
    <location>
        <begin position="413"/>
        <end position="436"/>
    </location>
</feature>
<feature type="region of interest" description="Disordered" evidence="2">
    <location>
        <begin position="119"/>
        <end position="169"/>
    </location>
</feature>
<feature type="region of interest" description="Disordered" evidence="2">
    <location>
        <begin position="1014"/>
        <end position="1042"/>
    </location>
</feature>
<feature type="compositionally biased region" description="Basic and acidic residues" evidence="2">
    <location>
        <begin position="3469"/>
        <end position="3489"/>
    </location>
</feature>
<feature type="region of interest" description="Disordered" evidence="2">
    <location>
        <begin position="1394"/>
        <end position="1457"/>
    </location>
</feature>
<feature type="repeat" description="ANK" evidence="1">
    <location>
        <begin position="1488"/>
        <end position="1520"/>
    </location>
</feature>
<feature type="compositionally biased region" description="Low complexity" evidence="2">
    <location>
        <begin position="3512"/>
        <end position="3543"/>
    </location>
</feature>
<feature type="region of interest" description="Disordered" evidence="2">
    <location>
        <begin position="2343"/>
        <end position="2364"/>
    </location>
</feature>
<dbReference type="InterPro" id="IPR052391">
    <property type="entry name" value="E3_Ligase-Neurotoxin"/>
</dbReference>
<feature type="compositionally biased region" description="Acidic residues" evidence="2">
    <location>
        <begin position="1579"/>
        <end position="1594"/>
    </location>
</feature>
<organism evidence="3 4">
    <name type="scientific">Edaphochlamys debaryana</name>
    <dbReference type="NCBI Taxonomy" id="47281"/>
    <lineage>
        <taxon>Eukaryota</taxon>
        <taxon>Viridiplantae</taxon>
        <taxon>Chlorophyta</taxon>
        <taxon>core chlorophytes</taxon>
        <taxon>Chlorophyceae</taxon>
        <taxon>CS clade</taxon>
        <taxon>Chlamydomonadales</taxon>
        <taxon>Chlamydomonadales incertae sedis</taxon>
        <taxon>Edaphochlamys</taxon>
    </lineage>
</organism>
<feature type="region of interest" description="Disordered" evidence="2">
    <location>
        <begin position="2900"/>
        <end position="2921"/>
    </location>
</feature>
<feature type="region of interest" description="Disordered" evidence="2">
    <location>
        <begin position="3058"/>
        <end position="3080"/>
    </location>
</feature>
<feature type="compositionally biased region" description="Low complexity" evidence="2">
    <location>
        <begin position="1184"/>
        <end position="1199"/>
    </location>
</feature>
<name>A0A835XI87_9CHLO</name>
<dbReference type="Gene3D" id="1.25.40.20">
    <property type="entry name" value="Ankyrin repeat-containing domain"/>
    <property type="match status" value="2"/>
</dbReference>
<accession>A0A835XI87</accession>
<feature type="compositionally biased region" description="Low complexity" evidence="2">
    <location>
        <begin position="2142"/>
        <end position="2162"/>
    </location>
</feature>
<keyword evidence="4" id="KW-1185">Reference proteome</keyword>
<feature type="compositionally biased region" description="Gly residues" evidence="2">
    <location>
        <begin position="3725"/>
        <end position="3736"/>
    </location>
</feature>